<feature type="coiled-coil region" evidence="6">
    <location>
        <begin position="405"/>
        <end position="432"/>
    </location>
</feature>
<name>A0A6N3E1D9_CLOBU</name>
<evidence type="ECO:0000256" key="7">
    <source>
        <dbReference type="SAM" id="Phobius"/>
    </source>
</evidence>
<dbReference type="Pfam" id="PF02743">
    <property type="entry name" value="dCache_1"/>
    <property type="match status" value="1"/>
</dbReference>
<dbReference type="PANTHER" id="PTHR45138">
    <property type="entry name" value="REGULATORY COMPONENTS OF SENSORY TRANSDUCTION SYSTEM"/>
    <property type="match status" value="1"/>
</dbReference>
<keyword evidence="6" id="KW-0175">Coiled coil</keyword>
<comment type="subcellular location">
    <subcellularLocation>
        <location evidence="1">Cell membrane</location>
        <topology evidence="1">Multi-pass membrane protein</topology>
    </subcellularLocation>
</comment>
<dbReference type="InterPro" id="IPR033479">
    <property type="entry name" value="dCache_1"/>
</dbReference>
<evidence type="ECO:0000256" key="4">
    <source>
        <dbReference type="ARBA" id="ARBA00022989"/>
    </source>
</evidence>
<evidence type="ECO:0000256" key="6">
    <source>
        <dbReference type="SAM" id="Coils"/>
    </source>
</evidence>
<evidence type="ECO:0000259" key="8">
    <source>
        <dbReference type="PROSITE" id="PS50887"/>
    </source>
</evidence>
<feature type="transmembrane region" description="Helical" evidence="7">
    <location>
        <begin position="291"/>
        <end position="314"/>
    </location>
</feature>
<dbReference type="InterPro" id="IPR043128">
    <property type="entry name" value="Rev_trsase/Diguanyl_cyclase"/>
</dbReference>
<dbReference type="Gene3D" id="3.30.70.270">
    <property type="match status" value="1"/>
</dbReference>
<dbReference type="AlphaFoldDB" id="A0A6N3E1D9"/>
<keyword evidence="5 7" id="KW-0472">Membrane</keyword>
<keyword evidence="9" id="KW-0808">Transferase</keyword>
<dbReference type="GO" id="GO:0005886">
    <property type="term" value="C:plasma membrane"/>
    <property type="evidence" value="ECO:0007669"/>
    <property type="project" value="UniProtKB-SubCell"/>
</dbReference>
<dbReference type="CDD" id="cd01949">
    <property type="entry name" value="GGDEF"/>
    <property type="match status" value="1"/>
</dbReference>
<sequence>MKFLIKKYGTSIKINIFDKIIILLTVICFCATLTFSFISYYSSLKNNVEYIENNLEEFSENTKLLIEEYVDKNFKILEYIAGFEEIYKMDWQEQYEFLISKTKNLDFNHYIIMDILGQGHYTNTGEIKNQINEEFYRDIIFNEEFISEPFLQVNENRSITTLSVSIYDEENEKIGALCGVIDLSKINKLFEDKTIGKEGYCFLINREGYYVSHTNMEYVHKRKNIFNDGMINEDNNIEFLKYVTNINKPLLGNVTLNNNVYYTSINPIENADWYVVYLFPKSEVMKNLNKFISSQIMVVIFGILLMLLIIRLIYTIIENHKMACTDSLTKLNNHFSYKLTMKKLENKYNKNITIIGFDLNGFKLINDTYGHNIGDKALCVFSEILLKVFKNKEFVGRIGGDEFIVISLEDNYENIEIKLKYLEKLISEYNKESEYRLGTSFGYCTRVKGDKSSLEKIQQEADICMYRNKKLL</sequence>
<dbReference type="InterPro" id="IPR000160">
    <property type="entry name" value="GGDEF_dom"/>
</dbReference>
<dbReference type="GO" id="GO:0052621">
    <property type="term" value="F:diguanylate cyclase activity"/>
    <property type="evidence" value="ECO:0007669"/>
    <property type="project" value="UniProtKB-EC"/>
</dbReference>
<dbReference type="CDD" id="cd12912">
    <property type="entry name" value="PDC2_MCP_like"/>
    <property type="match status" value="1"/>
</dbReference>
<dbReference type="OrthoDB" id="9805474at2"/>
<proteinExistence type="predicted"/>
<dbReference type="PROSITE" id="PS50887">
    <property type="entry name" value="GGDEF"/>
    <property type="match status" value="1"/>
</dbReference>
<evidence type="ECO:0000313" key="9">
    <source>
        <dbReference type="EMBL" id="VYU34870.1"/>
    </source>
</evidence>
<dbReference type="KEGG" id="cbut:ATN24_15780"/>
<keyword evidence="4 7" id="KW-1133">Transmembrane helix</keyword>
<dbReference type="CDD" id="cd18773">
    <property type="entry name" value="PDC1_HK_sensor"/>
    <property type="match status" value="1"/>
</dbReference>
<dbReference type="EC" id="2.7.7.65" evidence="9"/>
<dbReference type="SUPFAM" id="SSF55073">
    <property type="entry name" value="Nucleotide cyclase"/>
    <property type="match status" value="1"/>
</dbReference>
<accession>A0A6N3E1D9</accession>
<evidence type="ECO:0000256" key="5">
    <source>
        <dbReference type="ARBA" id="ARBA00023136"/>
    </source>
</evidence>
<keyword evidence="2" id="KW-1003">Cell membrane</keyword>
<feature type="transmembrane region" description="Helical" evidence="7">
    <location>
        <begin position="20"/>
        <end position="41"/>
    </location>
</feature>
<dbReference type="EMBL" id="CACRTU010000019">
    <property type="protein sequence ID" value="VYU34870.1"/>
    <property type="molecule type" value="Genomic_DNA"/>
</dbReference>
<dbReference type="InterPro" id="IPR029787">
    <property type="entry name" value="Nucleotide_cyclase"/>
</dbReference>
<gene>
    <name evidence="9" type="primary">yeaP</name>
    <name evidence="9" type="ORF">CBLFYP62_02070</name>
</gene>
<dbReference type="RefSeq" id="WP_002579090.1">
    <property type="nucleotide sequence ID" value="NZ_BTGE01000041.1"/>
</dbReference>
<evidence type="ECO:0000256" key="3">
    <source>
        <dbReference type="ARBA" id="ARBA00022692"/>
    </source>
</evidence>
<protein>
    <submittedName>
        <fullName evidence="9">Putative diguanylate cyclase YeaP</fullName>
        <ecNumber evidence="9">2.7.7.65</ecNumber>
    </submittedName>
</protein>
<keyword evidence="3 7" id="KW-0812">Transmembrane</keyword>
<dbReference type="Gene3D" id="3.30.450.20">
    <property type="entry name" value="PAS domain"/>
    <property type="match status" value="1"/>
</dbReference>
<dbReference type="Pfam" id="PF00990">
    <property type="entry name" value="GGDEF"/>
    <property type="match status" value="1"/>
</dbReference>
<organism evidence="9">
    <name type="scientific">Clostridium butyricum</name>
    <dbReference type="NCBI Taxonomy" id="1492"/>
    <lineage>
        <taxon>Bacteria</taxon>
        <taxon>Bacillati</taxon>
        <taxon>Bacillota</taxon>
        <taxon>Clostridia</taxon>
        <taxon>Eubacteriales</taxon>
        <taxon>Clostridiaceae</taxon>
        <taxon>Clostridium</taxon>
    </lineage>
</organism>
<keyword evidence="9" id="KW-0548">Nucleotidyltransferase</keyword>
<dbReference type="PANTHER" id="PTHR45138:SF9">
    <property type="entry name" value="DIGUANYLATE CYCLASE DGCM-RELATED"/>
    <property type="match status" value="1"/>
</dbReference>
<evidence type="ECO:0000256" key="2">
    <source>
        <dbReference type="ARBA" id="ARBA00022475"/>
    </source>
</evidence>
<dbReference type="SMART" id="SM00267">
    <property type="entry name" value="GGDEF"/>
    <property type="match status" value="1"/>
</dbReference>
<dbReference type="NCBIfam" id="TIGR00254">
    <property type="entry name" value="GGDEF"/>
    <property type="match status" value="1"/>
</dbReference>
<reference evidence="9" key="1">
    <citation type="submission" date="2019-11" db="EMBL/GenBank/DDBJ databases">
        <authorList>
            <person name="Feng L."/>
        </authorList>
    </citation>
    <scope>NUCLEOTIDE SEQUENCE</scope>
    <source>
        <strain evidence="9">CButyricumLFYP62</strain>
    </source>
</reference>
<feature type="domain" description="GGDEF" evidence="8">
    <location>
        <begin position="350"/>
        <end position="472"/>
    </location>
</feature>
<evidence type="ECO:0000256" key="1">
    <source>
        <dbReference type="ARBA" id="ARBA00004651"/>
    </source>
</evidence>
<dbReference type="InterPro" id="IPR050469">
    <property type="entry name" value="Diguanylate_Cyclase"/>
</dbReference>